<dbReference type="EMBL" id="JAFKCZ010000001">
    <property type="protein sequence ID" value="MBN7794999.1"/>
    <property type="molecule type" value="Genomic_DNA"/>
</dbReference>
<comment type="caution">
    <text evidence="5">The sequence shown here is derived from an EMBL/GenBank/DDBJ whole genome shotgun (WGS) entry which is preliminary data.</text>
</comment>
<feature type="domain" description="Peptidase C14 caspase" evidence="4">
    <location>
        <begin position="852"/>
        <end position="1076"/>
    </location>
</feature>
<proteinExistence type="predicted"/>
<evidence type="ECO:0000256" key="3">
    <source>
        <dbReference type="SAM" id="SignalP"/>
    </source>
</evidence>
<dbReference type="InterPro" id="IPR029030">
    <property type="entry name" value="Caspase-like_dom_sf"/>
</dbReference>
<dbReference type="RefSeq" id="WP_206558449.1">
    <property type="nucleotide sequence ID" value="NZ_JAFKCZ010000001.1"/>
</dbReference>
<dbReference type="PANTHER" id="PTHR11102">
    <property type="entry name" value="SEL-1-LIKE PROTEIN"/>
    <property type="match status" value="1"/>
</dbReference>
<feature type="signal peptide" evidence="3">
    <location>
        <begin position="1"/>
        <end position="33"/>
    </location>
</feature>
<evidence type="ECO:0000256" key="2">
    <source>
        <dbReference type="SAM" id="MobiDB-lite"/>
    </source>
</evidence>
<dbReference type="SMART" id="SM00671">
    <property type="entry name" value="SEL1"/>
    <property type="match status" value="2"/>
</dbReference>
<evidence type="ECO:0000313" key="6">
    <source>
        <dbReference type="Proteomes" id="UP000664303"/>
    </source>
</evidence>
<dbReference type="InterPro" id="IPR011990">
    <property type="entry name" value="TPR-like_helical_dom_sf"/>
</dbReference>
<feature type="coiled-coil region" evidence="1">
    <location>
        <begin position="211"/>
        <end position="252"/>
    </location>
</feature>
<dbReference type="SUPFAM" id="SSF81901">
    <property type="entry name" value="HCP-like"/>
    <property type="match status" value="1"/>
</dbReference>
<feature type="region of interest" description="Disordered" evidence="2">
    <location>
        <begin position="344"/>
        <end position="373"/>
    </location>
</feature>
<dbReference type="PANTHER" id="PTHR11102:SF160">
    <property type="entry name" value="ERAD-ASSOCIATED E3 UBIQUITIN-PROTEIN LIGASE COMPONENT HRD3"/>
    <property type="match status" value="1"/>
</dbReference>
<feature type="chain" id="PRO_5036814334" evidence="3">
    <location>
        <begin position="34"/>
        <end position="1092"/>
    </location>
</feature>
<dbReference type="GO" id="GO:0004197">
    <property type="term" value="F:cysteine-type endopeptidase activity"/>
    <property type="evidence" value="ECO:0007669"/>
    <property type="project" value="InterPro"/>
</dbReference>
<feature type="compositionally biased region" description="Low complexity" evidence="2">
    <location>
        <begin position="362"/>
        <end position="372"/>
    </location>
</feature>
<sequence>MNGHVTGRCIPASGHPVALGLAFLLCGALLVSACDTTAARDTGASRAGQSGDSGQFYIVDCLLPGQVRKLGGSFSYVTQRRPIKTAQSDCEIRGGEYVAYDRADYSTALRFWMPLAQSGDPAAQTYVGEIYEKGLGLQPDFQLAARWYGQAADQGFSRAQINLGHLYEKGLGVTRDKQRALNLYRSASGLVSDNLMFASSLVSDYVPRGEYEDVRTALAEEQRRSVALEHELSRVETQLQQQSSRLQSARTELQRTGGRLEQALAAQQGLGAGGGEPSARERELRAQVEQMEGYRRELELQMSQLSRQNAELGSSQQSLVAELSRSEAQQARYEEQIAELQRHLGDSRRKVQRAEQDRDETSAALTRLSSSAEPRLQALQRDLTASTSALTDARMRQAELETERDTLAGELASSERQVSDYRRQLDTLQSRIAAEQQRLDQSKQQVSALRARLADQHASQAVPNQALQAAQRELAQRSEALLERQRQYRQLEQQRQALESTLATSEQRQQAYRRQVDDLQQALAASGAELSASRGEVEGLRQQLAELQSRDASLSPELARLQSELEAKSEALAREKIRFAELESQSHAQQQQLTRARESAEQLASRMAAAGSDYQREKSGMQAMLADREQQFEELQHQLLLTRAELQMAQSERQQALERQDASHRKALERQQRELEQLMTQLESQYDLVKSQRSQIAELEQQAREYQFELSSVDSPAGELIAMADNVPAIEIIEPPVVLTRSQAQVRLRSFEGERPVIGRITAPAGLLSLSVNGQPVDVTDNNLFRSSVPIGEDPTPVEVVLVDREGHRAAVSFAFVDQHTIGERNTRTPIVATQRHSTLGVGFDVPLGNYHALVIGNNDYQHMSTLVTAVNDARETERLLRDKYRFKTTLLLNASRYEILAALNRLRETLGEDDNLLIYYAGHGRLDERNGMGYWLPVDAEQDNNINWISNTAITDILNAIEAKHILVVADSCYSGTLTQTPIARLEEDMDDDLRNEWVKVMAQTRARITLTSGGVQPVLDGGGGQHSVFSRAFLTALRQNDGLLEGYQLYTHVLERMSRQSPGLDQPQVPQYAPVHLAGHESGEFFFKAI</sequence>
<dbReference type="Gene3D" id="3.40.50.1460">
    <property type="match status" value="1"/>
</dbReference>
<keyword evidence="6" id="KW-1185">Reference proteome</keyword>
<evidence type="ECO:0000313" key="5">
    <source>
        <dbReference type="EMBL" id="MBN7794999.1"/>
    </source>
</evidence>
<evidence type="ECO:0000256" key="1">
    <source>
        <dbReference type="SAM" id="Coils"/>
    </source>
</evidence>
<keyword evidence="3" id="KW-0732">Signal</keyword>
<feature type="coiled-coil region" evidence="1">
    <location>
        <begin position="397"/>
        <end position="599"/>
    </location>
</feature>
<dbReference type="Gene3D" id="1.10.287.1490">
    <property type="match status" value="2"/>
</dbReference>
<organism evidence="5 6">
    <name type="scientific">Parahaliea mediterranea</name>
    <dbReference type="NCBI Taxonomy" id="651086"/>
    <lineage>
        <taxon>Bacteria</taxon>
        <taxon>Pseudomonadati</taxon>
        <taxon>Pseudomonadota</taxon>
        <taxon>Gammaproteobacteria</taxon>
        <taxon>Cellvibrionales</taxon>
        <taxon>Halieaceae</taxon>
        <taxon>Parahaliea</taxon>
    </lineage>
</organism>
<dbReference type="SUPFAM" id="SSF52129">
    <property type="entry name" value="Caspase-like"/>
    <property type="match status" value="1"/>
</dbReference>
<dbReference type="Pfam" id="PF08238">
    <property type="entry name" value="Sel1"/>
    <property type="match status" value="2"/>
</dbReference>
<dbReference type="Pfam" id="PF00656">
    <property type="entry name" value="Peptidase_C14"/>
    <property type="match status" value="1"/>
</dbReference>
<dbReference type="InterPro" id="IPR011600">
    <property type="entry name" value="Pept_C14_caspase"/>
</dbReference>
<dbReference type="Gene3D" id="1.25.40.10">
    <property type="entry name" value="Tetratricopeptide repeat domain"/>
    <property type="match status" value="1"/>
</dbReference>
<name>A0A939IH74_9GAMM</name>
<keyword evidence="1" id="KW-0175">Coiled coil</keyword>
<accession>A0A939IH74</accession>
<reference evidence="5" key="1">
    <citation type="submission" date="2021-02" db="EMBL/GenBank/DDBJ databases">
        <title>PHA producing bacteria isolated from coastal sediment in Guangdong, Shenzhen.</title>
        <authorList>
            <person name="Zheng W."/>
            <person name="Yu S."/>
            <person name="Huang Y."/>
        </authorList>
    </citation>
    <scope>NUCLEOTIDE SEQUENCE</scope>
    <source>
        <strain evidence="5">TN14-10</strain>
    </source>
</reference>
<dbReference type="InterPro" id="IPR050767">
    <property type="entry name" value="Sel1_AlgK"/>
</dbReference>
<feature type="compositionally biased region" description="Basic and acidic residues" evidence="2">
    <location>
        <begin position="344"/>
        <end position="361"/>
    </location>
</feature>
<dbReference type="InterPro" id="IPR006597">
    <property type="entry name" value="Sel1-like"/>
</dbReference>
<evidence type="ECO:0000259" key="4">
    <source>
        <dbReference type="Pfam" id="PF00656"/>
    </source>
</evidence>
<dbReference type="Proteomes" id="UP000664303">
    <property type="component" value="Unassembled WGS sequence"/>
</dbReference>
<feature type="coiled-coil region" evidence="1">
    <location>
        <begin position="632"/>
        <end position="709"/>
    </location>
</feature>
<dbReference type="AlphaFoldDB" id="A0A939IH74"/>
<gene>
    <name evidence="5" type="ORF">JYP50_00255</name>
</gene>
<protein>
    <submittedName>
        <fullName evidence="5">Caspase family protein</fullName>
    </submittedName>
</protein>
<dbReference type="GO" id="GO:0006508">
    <property type="term" value="P:proteolysis"/>
    <property type="evidence" value="ECO:0007669"/>
    <property type="project" value="InterPro"/>
</dbReference>